<comment type="similarity">
    <text evidence="2 6">Belongs to the group II decarboxylase family.</text>
</comment>
<evidence type="ECO:0000256" key="4">
    <source>
        <dbReference type="ARBA" id="ARBA00022898"/>
    </source>
</evidence>
<organism evidence="7 8">
    <name type="scientific">Gryllotalpicola koreensis</name>
    <dbReference type="NCBI Taxonomy" id="993086"/>
    <lineage>
        <taxon>Bacteria</taxon>
        <taxon>Bacillati</taxon>
        <taxon>Actinomycetota</taxon>
        <taxon>Actinomycetes</taxon>
        <taxon>Micrococcales</taxon>
        <taxon>Microbacteriaceae</taxon>
        <taxon>Gryllotalpicola</taxon>
    </lineage>
</organism>
<keyword evidence="4 6" id="KW-0663">Pyridoxal phosphate</keyword>
<dbReference type="InterPro" id="IPR015421">
    <property type="entry name" value="PyrdxlP-dep_Trfase_major"/>
</dbReference>
<dbReference type="InterPro" id="IPR015422">
    <property type="entry name" value="PyrdxlP-dep_Trfase_small"/>
</dbReference>
<sequence>MSELEEFDAALEVAHRHASRWLAELPERPIAPQADIDQIKDALGRELPATGASAREVVERLAVAGEPGLVGMPSPRFFGFVIGGTLPAALGADWLVSAWDQNTGMRLTPTTTGAEELAAGWLLELLGLPASAGLGFVTGATTANFTCLTAARDRVLDRVGWNSGRDGLAGGPRVRFLAGAERHESVESAGRMAGLGLPQLIPADDQGRVDVAALERALAEGEGPAIVALQAGNVHSGGFDDFAAAIEVVHAAGAWAHIDGAFGLWAAASPRLRHLTAGLAEADSWATDAHKTLNTPYDCGVAVVADRSALTEAMGFTAAYLPEDGSMSEPHDLVPELSRRARGVPVWAALRELGRDGVAALVDGLAAAAAALEAGLRGIPGLRIVNDVVFTQVCVAAPDDAATLALGDALLAGGVAYASPSRWHGRAVLRFSVSNAQTDAAAVARTLDAAARAAAQLGLAAAPEAAAAEAVPTR</sequence>
<dbReference type="Proteomes" id="UP001501079">
    <property type="component" value="Unassembled WGS sequence"/>
</dbReference>
<evidence type="ECO:0000256" key="3">
    <source>
        <dbReference type="ARBA" id="ARBA00022793"/>
    </source>
</evidence>
<protein>
    <submittedName>
        <fullName evidence="7">Aminotransferase class V-fold PLP-dependent enzyme</fullName>
    </submittedName>
</protein>
<evidence type="ECO:0000256" key="1">
    <source>
        <dbReference type="ARBA" id="ARBA00001933"/>
    </source>
</evidence>
<evidence type="ECO:0000256" key="5">
    <source>
        <dbReference type="ARBA" id="ARBA00023239"/>
    </source>
</evidence>
<proteinExistence type="inferred from homology"/>
<gene>
    <name evidence="7" type="ORF">GCM10022287_36020</name>
</gene>
<keyword evidence="8" id="KW-1185">Reference proteome</keyword>
<evidence type="ECO:0000256" key="6">
    <source>
        <dbReference type="RuleBase" id="RU000382"/>
    </source>
</evidence>
<dbReference type="Gene3D" id="3.90.1150.10">
    <property type="entry name" value="Aspartate Aminotransferase, domain 1"/>
    <property type="match status" value="1"/>
</dbReference>
<dbReference type="Gene3D" id="3.40.640.10">
    <property type="entry name" value="Type I PLP-dependent aspartate aminotransferase-like (Major domain)"/>
    <property type="match status" value="1"/>
</dbReference>
<keyword evidence="7" id="KW-0032">Aminotransferase</keyword>
<evidence type="ECO:0000313" key="8">
    <source>
        <dbReference type="Proteomes" id="UP001501079"/>
    </source>
</evidence>
<dbReference type="SUPFAM" id="SSF53383">
    <property type="entry name" value="PLP-dependent transferases"/>
    <property type="match status" value="1"/>
</dbReference>
<dbReference type="PANTHER" id="PTHR11999">
    <property type="entry name" value="GROUP II PYRIDOXAL-5-PHOSPHATE DECARBOXYLASE"/>
    <property type="match status" value="1"/>
</dbReference>
<accession>A0ABP8ABD4</accession>
<keyword evidence="7" id="KW-0808">Transferase</keyword>
<dbReference type="Pfam" id="PF00282">
    <property type="entry name" value="Pyridoxal_deC"/>
    <property type="match status" value="1"/>
</dbReference>
<reference evidence="8" key="1">
    <citation type="journal article" date="2019" name="Int. J. Syst. Evol. Microbiol.">
        <title>The Global Catalogue of Microorganisms (GCM) 10K type strain sequencing project: providing services to taxonomists for standard genome sequencing and annotation.</title>
        <authorList>
            <consortium name="The Broad Institute Genomics Platform"/>
            <consortium name="The Broad Institute Genome Sequencing Center for Infectious Disease"/>
            <person name="Wu L."/>
            <person name="Ma J."/>
        </authorList>
    </citation>
    <scope>NUCLEOTIDE SEQUENCE [LARGE SCALE GENOMIC DNA]</scope>
    <source>
        <strain evidence="8">JCM 17591</strain>
    </source>
</reference>
<keyword evidence="5 6" id="KW-0456">Lyase</keyword>
<keyword evidence="3" id="KW-0210">Decarboxylase</keyword>
<dbReference type="RefSeq" id="WP_344757075.1">
    <property type="nucleotide sequence ID" value="NZ_BAABBW010000006.1"/>
</dbReference>
<name>A0ABP8ABD4_9MICO</name>
<dbReference type="InterPro" id="IPR015424">
    <property type="entry name" value="PyrdxlP-dep_Trfase"/>
</dbReference>
<comment type="cofactor">
    <cofactor evidence="1 6">
        <name>pyridoxal 5'-phosphate</name>
        <dbReference type="ChEBI" id="CHEBI:597326"/>
    </cofactor>
</comment>
<evidence type="ECO:0000313" key="7">
    <source>
        <dbReference type="EMBL" id="GAA4181151.1"/>
    </source>
</evidence>
<dbReference type="GO" id="GO:0008483">
    <property type="term" value="F:transaminase activity"/>
    <property type="evidence" value="ECO:0007669"/>
    <property type="project" value="UniProtKB-KW"/>
</dbReference>
<dbReference type="EMBL" id="BAABBW010000006">
    <property type="protein sequence ID" value="GAA4181151.1"/>
    <property type="molecule type" value="Genomic_DNA"/>
</dbReference>
<evidence type="ECO:0000256" key="2">
    <source>
        <dbReference type="ARBA" id="ARBA00009533"/>
    </source>
</evidence>
<comment type="caution">
    <text evidence="7">The sequence shown here is derived from an EMBL/GenBank/DDBJ whole genome shotgun (WGS) entry which is preliminary data.</text>
</comment>
<dbReference type="PANTHER" id="PTHR11999:SF70">
    <property type="entry name" value="MIP05841P"/>
    <property type="match status" value="1"/>
</dbReference>
<dbReference type="InterPro" id="IPR010977">
    <property type="entry name" value="Aromatic_deC"/>
</dbReference>
<dbReference type="InterPro" id="IPR002129">
    <property type="entry name" value="PyrdxlP-dep_de-COase"/>
</dbReference>